<keyword evidence="2" id="KW-1185">Reference proteome</keyword>
<dbReference type="Proteomes" id="UP000789759">
    <property type="component" value="Unassembled WGS sequence"/>
</dbReference>
<name>A0A9N9KLC8_9GLOM</name>
<feature type="non-terminal residue" evidence="1">
    <location>
        <position position="1"/>
    </location>
</feature>
<accession>A0A9N9KLC8</accession>
<evidence type="ECO:0000313" key="2">
    <source>
        <dbReference type="Proteomes" id="UP000789759"/>
    </source>
</evidence>
<protein>
    <submittedName>
        <fullName evidence="1">19250_t:CDS:1</fullName>
    </submittedName>
</protein>
<evidence type="ECO:0000313" key="1">
    <source>
        <dbReference type="EMBL" id="CAG8835351.1"/>
    </source>
</evidence>
<dbReference type="OrthoDB" id="2433041at2759"/>
<gene>
    <name evidence="1" type="ORF">CPELLU_LOCUS21230</name>
</gene>
<proteinExistence type="predicted"/>
<feature type="non-terminal residue" evidence="1">
    <location>
        <position position="162"/>
    </location>
</feature>
<dbReference type="EMBL" id="CAJVQA010075781">
    <property type="protein sequence ID" value="CAG8835351.1"/>
    <property type="molecule type" value="Genomic_DNA"/>
</dbReference>
<sequence length="162" mass="18958">PINNLSKSAQRIRVNKIARQEYQTFNKENKILYHSDDYSTFQSLTYKVSDQTWTIQYNSKDKINEQQQINKIVYDLDQKNISREAYRALAAISFDLPQEYTIATAQNQINKIMQKVVSIQVLDIDSLEYTETDNLDKDIEIHINNSQIIKDVTELIGKCGYR</sequence>
<comment type="caution">
    <text evidence="1">The sequence shown here is derived from an EMBL/GenBank/DDBJ whole genome shotgun (WGS) entry which is preliminary data.</text>
</comment>
<reference evidence="1" key="1">
    <citation type="submission" date="2021-06" db="EMBL/GenBank/DDBJ databases">
        <authorList>
            <person name="Kallberg Y."/>
            <person name="Tangrot J."/>
            <person name="Rosling A."/>
        </authorList>
    </citation>
    <scope>NUCLEOTIDE SEQUENCE</scope>
    <source>
        <strain evidence="1">FL966</strain>
    </source>
</reference>
<dbReference type="AlphaFoldDB" id="A0A9N9KLC8"/>
<organism evidence="1 2">
    <name type="scientific">Cetraspora pellucida</name>
    <dbReference type="NCBI Taxonomy" id="1433469"/>
    <lineage>
        <taxon>Eukaryota</taxon>
        <taxon>Fungi</taxon>
        <taxon>Fungi incertae sedis</taxon>
        <taxon>Mucoromycota</taxon>
        <taxon>Glomeromycotina</taxon>
        <taxon>Glomeromycetes</taxon>
        <taxon>Diversisporales</taxon>
        <taxon>Gigasporaceae</taxon>
        <taxon>Cetraspora</taxon>
    </lineage>
</organism>